<sequence length="558" mass="61389">MKAFPSLSFLLYLAFQFIVYSEASPLNSNDYVPQVKLRNGTVTGIYSPEYSQDFFLGIPYAEPPVGSLRFRPPKHLNTKRTVVAAKYGNWCYGTARENSGKPMSEDCLTLNVVRPVNINQFAKLPVAVWIHGGAFTGGSGARDTYNTSYIVQQASQAGTPIIAITINYRLGIWGFLGGREVAGTRNANLGLKDQRLALHWIQENIRAFGGDPFKVTIFGESAGGASVNWHQIAWGGRNDGLFSRAILQSGSSIVAPISWPDTFQPMFDSLATYTGCGDDIDKLQCLRGVESGIIWAWAQAMPHLVTPMLDGDMIPEYASKLIKDGKFVRVPTIVGHNNDDATIFTGVGSHAINTESELRNLLKLMYGISDALTSQILANYGDAASIPPAENYTGIELPASLGALFFRTSAIMTDHSFTAPRRMLAQELTARNVPVWSYRFKCVSNGYAPYLGATHFTEVVYVFHNTDSYDSYSRSYPMGGPNRAEYIALSKMMAGAWIKFFTNGDPNGATGLPDWPQYGSKALEMVFDKGAGNTFIGRDDYRAASIQWFIDSNLRLNR</sequence>
<dbReference type="InterPro" id="IPR029058">
    <property type="entry name" value="AB_hydrolase_fold"/>
</dbReference>
<evidence type="ECO:0000256" key="3">
    <source>
        <dbReference type="RuleBase" id="RU361235"/>
    </source>
</evidence>
<evidence type="ECO:0000259" key="4">
    <source>
        <dbReference type="Pfam" id="PF00135"/>
    </source>
</evidence>
<protein>
    <recommendedName>
        <fullName evidence="3">Carboxylic ester hydrolase</fullName>
        <ecNumber evidence="3">3.1.1.-</ecNumber>
    </recommendedName>
</protein>
<evidence type="ECO:0000256" key="1">
    <source>
        <dbReference type="ARBA" id="ARBA00005964"/>
    </source>
</evidence>
<comment type="caution">
    <text evidence="5">The sequence shown here is derived from an EMBL/GenBank/DDBJ whole genome shotgun (WGS) entry which is preliminary data.</text>
</comment>
<dbReference type="Proteomes" id="UP001373714">
    <property type="component" value="Unassembled WGS sequence"/>
</dbReference>
<evidence type="ECO:0000313" key="6">
    <source>
        <dbReference type="Proteomes" id="UP001373714"/>
    </source>
</evidence>
<dbReference type="EMBL" id="JAVHNS010000012">
    <property type="protein sequence ID" value="KAK6338519.1"/>
    <property type="molecule type" value="Genomic_DNA"/>
</dbReference>
<feature type="chain" id="PRO_5043085517" description="Carboxylic ester hydrolase" evidence="3">
    <location>
        <begin position="24"/>
        <end position="558"/>
    </location>
</feature>
<evidence type="ECO:0000256" key="2">
    <source>
        <dbReference type="ARBA" id="ARBA00022801"/>
    </source>
</evidence>
<dbReference type="Pfam" id="PF00135">
    <property type="entry name" value="COesterase"/>
    <property type="match status" value="1"/>
</dbReference>
<keyword evidence="3" id="KW-0732">Signal</keyword>
<name>A0AAV9UDU4_9PEZI</name>
<accession>A0AAV9UDU4</accession>
<dbReference type="InterPro" id="IPR002018">
    <property type="entry name" value="CarbesteraseB"/>
</dbReference>
<gene>
    <name evidence="5" type="ORF">TWF730_002582</name>
</gene>
<dbReference type="InterPro" id="IPR019819">
    <property type="entry name" value="Carboxylesterase_B_CS"/>
</dbReference>
<reference evidence="5 6" key="1">
    <citation type="submission" date="2019-10" db="EMBL/GenBank/DDBJ databases">
        <authorList>
            <person name="Palmer J.M."/>
        </authorList>
    </citation>
    <scope>NUCLEOTIDE SEQUENCE [LARGE SCALE GENOMIC DNA]</scope>
    <source>
        <strain evidence="5 6">TWF730</strain>
    </source>
</reference>
<feature type="signal peptide" evidence="3">
    <location>
        <begin position="1"/>
        <end position="23"/>
    </location>
</feature>
<dbReference type="GO" id="GO:0016787">
    <property type="term" value="F:hydrolase activity"/>
    <property type="evidence" value="ECO:0007669"/>
    <property type="project" value="UniProtKB-KW"/>
</dbReference>
<evidence type="ECO:0000313" key="5">
    <source>
        <dbReference type="EMBL" id="KAK6338519.1"/>
    </source>
</evidence>
<keyword evidence="6" id="KW-1185">Reference proteome</keyword>
<proteinExistence type="inferred from homology"/>
<organism evidence="5 6">
    <name type="scientific">Orbilia blumenaviensis</name>
    <dbReference type="NCBI Taxonomy" id="1796055"/>
    <lineage>
        <taxon>Eukaryota</taxon>
        <taxon>Fungi</taxon>
        <taxon>Dikarya</taxon>
        <taxon>Ascomycota</taxon>
        <taxon>Pezizomycotina</taxon>
        <taxon>Orbiliomycetes</taxon>
        <taxon>Orbiliales</taxon>
        <taxon>Orbiliaceae</taxon>
        <taxon>Orbilia</taxon>
    </lineage>
</organism>
<dbReference type="EC" id="3.1.1.-" evidence="3"/>
<comment type="similarity">
    <text evidence="1 3">Belongs to the type-B carboxylesterase/lipase family.</text>
</comment>
<dbReference type="AlphaFoldDB" id="A0AAV9UDU4"/>
<dbReference type="SUPFAM" id="SSF53474">
    <property type="entry name" value="alpha/beta-Hydrolases"/>
    <property type="match status" value="1"/>
</dbReference>
<dbReference type="Gene3D" id="3.40.50.1820">
    <property type="entry name" value="alpha/beta hydrolase"/>
    <property type="match status" value="1"/>
</dbReference>
<dbReference type="PROSITE" id="PS00122">
    <property type="entry name" value="CARBOXYLESTERASE_B_1"/>
    <property type="match status" value="1"/>
</dbReference>
<dbReference type="InterPro" id="IPR050309">
    <property type="entry name" value="Type-B_Carboxylest/Lipase"/>
</dbReference>
<keyword evidence="2 3" id="KW-0378">Hydrolase</keyword>
<feature type="domain" description="Carboxylesterase type B" evidence="4">
    <location>
        <begin position="33"/>
        <end position="522"/>
    </location>
</feature>
<dbReference type="InterPro" id="IPR019826">
    <property type="entry name" value="Carboxylesterase_B_AS"/>
</dbReference>
<dbReference type="PROSITE" id="PS00941">
    <property type="entry name" value="CARBOXYLESTERASE_B_2"/>
    <property type="match status" value="1"/>
</dbReference>
<dbReference type="PANTHER" id="PTHR11559">
    <property type="entry name" value="CARBOXYLESTERASE"/>
    <property type="match status" value="1"/>
</dbReference>